<organism evidence="1 2">
    <name type="scientific">Caerostris extrusa</name>
    <name type="common">Bark spider</name>
    <name type="synonym">Caerostris bankana</name>
    <dbReference type="NCBI Taxonomy" id="172846"/>
    <lineage>
        <taxon>Eukaryota</taxon>
        <taxon>Metazoa</taxon>
        <taxon>Ecdysozoa</taxon>
        <taxon>Arthropoda</taxon>
        <taxon>Chelicerata</taxon>
        <taxon>Arachnida</taxon>
        <taxon>Araneae</taxon>
        <taxon>Araneomorphae</taxon>
        <taxon>Entelegynae</taxon>
        <taxon>Araneoidea</taxon>
        <taxon>Araneidae</taxon>
        <taxon>Caerostris</taxon>
    </lineage>
</organism>
<dbReference type="EMBL" id="BPLR01007721">
    <property type="protein sequence ID" value="GIY19143.1"/>
    <property type="molecule type" value="Genomic_DNA"/>
</dbReference>
<keyword evidence="2" id="KW-1185">Reference proteome</keyword>
<evidence type="ECO:0000313" key="2">
    <source>
        <dbReference type="Proteomes" id="UP001054945"/>
    </source>
</evidence>
<proteinExistence type="predicted"/>
<evidence type="ECO:0000313" key="1">
    <source>
        <dbReference type="EMBL" id="GIY19143.1"/>
    </source>
</evidence>
<gene>
    <name evidence="1" type="ORF">CEXT_550601</name>
</gene>
<accession>A0AAV4RGM4</accession>
<reference evidence="1 2" key="1">
    <citation type="submission" date="2021-06" db="EMBL/GenBank/DDBJ databases">
        <title>Caerostris extrusa draft genome.</title>
        <authorList>
            <person name="Kono N."/>
            <person name="Arakawa K."/>
        </authorList>
    </citation>
    <scope>NUCLEOTIDE SEQUENCE [LARGE SCALE GENOMIC DNA]</scope>
</reference>
<dbReference type="Proteomes" id="UP001054945">
    <property type="component" value="Unassembled WGS sequence"/>
</dbReference>
<dbReference type="AlphaFoldDB" id="A0AAV4RGM4"/>
<sequence>MKRRQSVTHFRTLIAACSRQFTPRGENEIFSTSINVTREGLVTRPSGFPSSSFLFVLCLQESQVPMARPHQTDLEMETEVSETLKKRFLEFL</sequence>
<comment type="caution">
    <text evidence="1">The sequence shown here is derived from an EMBL/GenBank/DDBJ whole genome shotgun (WGS) entry which is preliminary data.</text>
</comment>
<name>A0AAV4RGM4_CAEEX</name>
<protein>
    <submittedName>
        <fullName evidence="1">Uncharacterized protein</fullName>
    </submittedName>
</protein>